<protein>
    <submittedName>
        <fullName evidence="3">Uncharacterized protein</fullName>
    </submittedName>
</protein>
<sequence length="110" mass="12480">MPATYTFGHLLAALTLLVCLGMALHMLLSPAKQRRVNTALRQLLQRLRHGAQDARQWRRRKQVEKSAAEEAAAAIRRAKSKPEGSWDGNVYRPKNFQQPPDGKKDKGRLH</sequence>
<dbReference type="Proteomes" id="UP000562027">
    <property type="component" value="Unassembled WGS sequence"/>
</dbReference>
<keyword evidence="4" id="KW-1185">Reference proteome</keyword>
<reference evidence="3 4" key="1">
    <citation type="submission" date="2020-08" db="EMBL/GenBank/DDBJ databases">
        <title>Functional genomics of gut bacteria from endangered species of beetles.</title>
        <authorList>
            <person name="Carlos-Shanley C."/>
        </authorList>
    </citation>
    <scope>NUCLEOTIDE SEQUENCE [LARGE SCALE GENOMIC DNA]</scope>
    <source>
        <strain evidence="3 4">S00239</strain>
    </source>
</reference>
<keyword evidence="2" id="KW-0812">Transmembrane</keyword>
<comment type="caution">
    <text evidence="3">The sequence shown here is derived from an EMBL/GenBank/DDBJ whole genome shotgun (WGS) entry which is preliminary data.</text>
</comment>
<dbReference type="EMBL" id="JACHLP010000012">
    <property type="protein sequence ID" value="MBB4845953.1"/>
    <property type="molecule type" value="Genomic_DNA"/>
</dbReference>
<evidence type="ECO:0000256" key="1">
    <source>
        <dbReference type="SAM" id="MobiDB-lite"/>
    </source>
</evidence>
<dbReference type="AlphaFoldDB" id="A0A840LH70"/>
<evidence type="ECO:0000313" key="3">
    <source>
        <dbReference type="EMBL" id="MBB4845953.1"/>
    </source>
</evidence>
<dbReference type="RefSeq" id="WP_184304359.1">
    <property type="nucleotide sequence ID" value="NZ_JACHLP010000012.1"/>
</dbReference>
<feature type="transmembrane region" description="Helical" evidence="2">
    <location>
        <begin position="6"/>
        <end position="28"/>
    </location>
</feature>
<evidence type="ECO:0000256" key="2">
    <source>
        <dbReference type="SAM" id="Phobius"/>
    </source>
</evidence>
<accession>A0A840LH70</accession>
<gene>
    <name evidence="3" type="ORF">HNP55_004507</name>
</gene>
<name>A0A840LH70_9BURK</name>
<keyword evidence="2" id="KW-0472">Membrane</keyword>
<proteinExistence type="predicted"/>
<feature type="region of interest" description="Disordered" evidence="1">
    <location>
        <begin position="51"/>
        <end position="110"/>
    </location>
</feature>
<keyword evidence="2" id="KW-1133">Transmembrane helix</keyword>
<organism evidence="3 4">
    <name type="scientific">Roseateles oligotrophus</name>
    <dbReference type="NCBI Taxonomy" id="1769250"/>
    <lineage>
        <taxon>Bacteria</taxon>
        <taxon>Pseudomonadati</taxon>
        <taxon>Pseudomonadota</taxon>
        <taxon>Betaproteobacteria</taxon>
        <taxon>Burkholderiales</taxon>
        <taxon>Sphaerotilaceae</taxon>
        <taxon>Roseateles</taxon>
    </lineage>
</organism>
<evidence type="ECO:0000313" key="4">
    <source>
        <dbReference type="Proteomes" id="UP000562027"/>
    </source>
</evidence>